<evidence type="ECO:0000313" key="2">
    <source>
        <dbReference type="EMBL" id="GAY46200.1"/>
    </source>
</evidence>
<dbReference type="PANTHER" id="PTHR46087">
    <property type="entry name" value="PUTATIVE, EXPRESSED-RELATED"/>
    <property type="match status" value="1"/>
</dbReference>
<dbReference type="PANTHER" id="PTHR46087:SF9">
    <property type="entry name" value="ARM REPEAT SUPERFAMILY PROTEIN"/>
    <property type="match status" value="1"/>
</dbReference>
<reference evidence="2 3" key="1">
    <citation type="journal article" date="2017" name="Front. Genet.">
        <title>Draft sequencing of the heterozygous diploid genome of Satsuma (Citrus unshiu Marc.) using a hybrid assembly approach.</title>
        <authorList>
            <person name="Shimizu T."/>
            <person name="Tanizawa Y."/>
            <person name="Mochizuki T."/>
            <person name="Nagasaki H."/>
            <person name="Yoshioka T."/>
            <person name="Toyoda A."/>
            <person name="Fujiyama A."/>
            <person name="Kaminuma E."/>
            <person name="Nakamura Y."/>
        </authorList>
    </citation>
    <scope>NUCLEOTIDE SEQUENCE [LARGE SCALE GENOMIC DNA]</scope>
    <source>
        <strain evidence="3">cv. Miyagawa wase</strain>
    </source>
</reference>
<evidence type="ECO:0000256" key="1">
    <source>
        <dbReference type="SAM" id="MobiDB-lite"/>
    </source>
</evidence>
<name>A0A2H5P1G6_CITUN</name>
<dbReference type="AlphaFoldDB" id="A0A2H5P1G6"/>
<dbReference type="InterPro" id="IPR055296">
    <property type="entry name" value="SRL2-like"/>
</dbReference>
<keyword evidence="3" id="KW-1185">Reference proteome</keyword>
<dbReference type="SUPFAM" id="SSF48371">
    <property type="entry name" value="ARM repeat"/>
    <property type="match status" value="1"/>
</dbReference>
<dbReference type="InterPro" id="IPR016024">
    <property type="entry name" value="ARM-type_fold"/>
</dbReference>
<dbReference type="InterPro" id="IPR049152">
    <property type="entry name" value="EFR3-like_ARM"/>
</dbReference>
<evidence type="ECO:0000313" key="3">
    <source>
        <dbReference type="Proteomes" id="UP000236630"/>
    </source>
</evidence>
<proteinExistence type="predicted"/>
<accession>A0A2H5P1G6</accession>
<dbReference type="Proteomes" id="UP000236630">
    <property type="component" value="Unassembled WGS sequence"/>
</dbReference>
<dbReference type="EMBL" id="BDQV01000032">
    <property type="protein sequence ID" value="GAY46200.1"/>
    <property type="molecule type" value="Genomic_DNA"/>
</dbReference>
<feature type="compositionally biased region" description="Basic and acidic residues" evidence="1">
    <location>
        <begin position="620"/>
        <end position="637"/>
    </location>
</feature>
<organism evidence="2 3">
    <name type="scientific">Citrus unshiu</name>
    <name type="common">Satsuma mandarin</name>
    <name type="synonym">Citrus nobilis var. unshiu</name>
    <dbReference type="NCBI Taxonomy" id="55188"/>
    <lineage>
        <taxon>Eukaryota</taxon>
        <taxon>Viridiplantae</taxon>
        <taxon>Streptophyta</taxon>
        <taxon>Embryophyta</taxon>
        <taxon>Tracheophyta</taxon>
        <taxon>Spermatophyta</taxon>
        <taxon>Magnoliopsida</taxon>
        <taxon>eudicotyledons</taxon>
        <taxon>Gunneridae</taxon>
        <taxon>Pentapetalae</taxon>
        <taxon>rosids</taxon>
        <taxon>malvids</taxon>
        <taxon>Sapindales</taxon>
        <taxon>Rutaceae</taxon>
        <taxon>Aurantioideae</taxon>
        <taxon>Citrus</taxon>
    </lineage>
</organism>
<dbReference type="STRING" id="55188.A0A2H5P1G6"/>
<gene>
    <name evidence="2" type="ORF">CUMW_095160</name>
</gene>
<dbReference type="Pfam" id="PF21052">
    <property type="entry name" value="EFR3_ARM"/>
    <property type="match status" value="1"/>
</dbReference>
<comment type="caution">
    <text evidence="2">The sequence shown here is derived from an EMBL/GenBank/DDBJ whole genome shotgun (WGS) entry which is preliminary data.</text>
</comment>
<protein>
    <submittedName>
        <fullName evidence="2">Uncharacterized protein</fullName>
    </submittedName>
</protein>
<sequence length="1081" mass="121518">MSLISGVISRKVLPACGRLCFFCPAMRARSRQPVKRYKKLISDIFPRNQVSANYVMLAVCESSVCKPIPHNSDEGPNDRKIGKLCEYANKNPLRIPKITTSLEQRCYKELRNENFQFAKIVMCIYRKLLISCKEQMPLFASSLLTIIHTLLDQTRQDEIQIIGCMTLFDFVNNQKDGTYMFNLECFIPKLCQLAQEVGENERARSIRSAGLQALSSMVRFMGEHSHISVEFDNVVSVVLENYGGPRRNSENSGQNQSRWVEEVRKKEGHVSPLPDVSIRVPSWRLMVNEKGEINVPIQDAEDPCFWSRVCLHNMAKLAKEATTIRRVLESLFRYFDNANLWSLDTGLAFLVLKDMQVLMDNTGQNTHFLLSILIKHLDHKNVLKKPNMQLEIVDVTTSLIEHTKVEPSVAIIGAVTDVMRHLRKSIHCSLDDANLGSDVIKFNRNFRESVDKCLVQLSYKVGDAGPILDVMAGMLENISTITVIARTTIVTVYRAAQVVASLPNSSYQNKARRTISLFFILLYVQLLFYKFFRASNNSSFFQAFPEALFYQLLPAMVHPDHETRVGAHQIFSVVLVPSSVCPNPSTNSAESRKAGDLPRALSRTVSVFSSSAALFDKLRRDKTMSRDNTHQDNRDNIASEGQPRNSGNGGLNRLKSSYSRAYSRKASPASAMTDGNSMSDFKTEPVNKFLVLCHKGANGSNKMIYVYAAKFKSDFYILVQAANSLRLSSRQITLLLSSIWAQSISPANMPENYEAIAHTYSLVLLFSRAKNSSNEVLIRSFQLSFSLHNISLNEGSPLPPSRRRSLFTLATSMILFSAKAFNIHSLVQPSKLLLTEKKVDPFLHLFEDKKLRAIHTGSDLPKIIFGSKEDDDLALKFLSEIENTDDQTRESLTSEILKSLENLPTIQLSSSELSSMKEQLLSEFLPDDLCPLGAQFMDNPNKIYLVDSKNSKSQKEIATLFTIDDDAFNDSYESQDKSNPELAKEIPCLLSVNQLLESESLINFSITNHENEVNEVLPSQVDAGSLMVDNPLTDERITPNSNKPPVGTVTTQCASEYQHHPQYFRLPASSPYDNFLKAAGC</sequence>
<feature type="region of interest" description="Disordered" evidence="1">
    <location>
        <begin position="620"/>
        <end position="654"/>
    </location>
</feature>